<dbReference type="InterPro" id="IPR037523">
    <property type="entry name" value="VOC_core"/>
</dbReference>
<keyword evidence="3" id="KW-1185">Reference proteome</keyword>
<dbReference type="PANTHER" id="PTHR36503:SF2">
    <property type="entry name" value="BLR2408 PROTEIN"/>
    <property type="match status" value="1"/>
</dbReference>
<dbReference type="Proteomes" id="UP000251889">
    <property type="component" value="Unassembled WGS sequence"/>
</dbReference>
<proteinExistence type="predicted"/>
<dbReference type="OrthoDB" id="9798430at2"/>
<dbReference type="PROSITE" id="PS51819">
    <property type="entry name" value="VOC"/>
    <property type="match status" value="1"/>
</dbReference>
<gene>
    <name evidence="2" type="ORF">DQQ10_15335</name>
</gene>
<evidence type="ECO:0000259" key="1">
    <source>
        <dbReference type="PROSITE" id="PS51819"/>
    </source>
</evidence>
<feature type="domain" description="VOC" evidence="1">
    <location>
        <begin position="1"/>
        <end position="125"/>
    </location>
</feature>
<keyword evidence="2" id="KW-0223">Dioxygenase</keyword>
<dbReference type="SUPFAM" id="SSF54593">
    <property type="entry name" value="Glyoxalase/Bleomycin resistance protein/Dihydroxybiphenyl dioxygenase"/>
    <property type="match status" value="1"/>
</dbReference>
<reference evidence="2 3" key="1">
    <citation type="submission" date="2018-06" db="EMBL/GenBank/DDBJ databases">
        <title>Chryseolinea flavus sp. nov., a member of the phylum Bacteroidetes isolated from soil.</title>
        <authorList>
            <person name="Li Y."/>
            <person name="Wang J."/>
        </authorList>
    </citation>
    <scope>NUCLEOTIDE SEQUENCE [LARGE SCALE GENOMIC DNA]</scope>
    <source>
        <strain evidence="2 3">SDU1-6</strain>
    </source>
</reference>
<comment type="caution">
    <text evidence="2">The sequence shown here is derived from an EMBL/GenBank/DDBJ whole genome shotgun (WGS) entry which is preliminary data.</text>
</comment>
<dbReference type="Pfam" id="PF00903">
    <property type="entry name" value="Glyoxalase"/>
    <property type="match status" value="1"/>
</dbReference>
<accession>A0A364Y370</accession>
<dbReference type="EMBL" id="QMFY01000007">
    <property type="protein sequence ID" value="RAW00420.1"/>
    <property type="molecule type" value="Genomic_DNA"/>
</dbReference>
<sequence>MQIAINLPVTDLKRSMDFYAQLGFVNNPNFTDHTAAAMTLSEEVIVMLLTHSKFNEFTKKKIANTQEVIAVINSLSVENRDAVDSLVAKALKAGATETLSNQDMGFMKVRGFADPDGHQWEAFFMDMTQMPTE</sequence>
<dbReference type="AlphaFoldDB" id="A0A364Y370"/>
<dbReference type="InterPro" id="IPR004360">
    <property type="entry name" value="Glyas_Fos-R_dOase_dom"/>
</dbReference>
<dbReference type="InterPro" id="IPR029068">
    <property type="entry name" value="Glyas_Bleomycin-R_OHBP_Dase"/>
</dbReference>
<protein>
    <submittedName>
        <fullName evidence="2">Glyoxalase/bleomycin resistance/extradiol dioxygenase family protein</fullName>
    </submittedName>
</protein>
<keyword evidence="2" id="KW-0560">Oxidoreductase</keyword>
<dbReference type="RefSeq" id="WP_112747762.1">
    <property type="nucleotide sequence ID" value="NZ_QMFY01000007.1"/>
</dbReference>
<dbReference type="Gene3D" id="3.10.180.10">
    <property type="entry name" value="2,3-Dihydroxybiphenyl 1,2-Dioxygenase, domain 1"/>
    <property type="match status" value="1"/>
</dbReference>
<name>A0A364Y370_9BACT</name>
<dbReference type="GO" id="GO:0051213">
    <property type="term" value="F:dioxygenase activity"/>
    <property type="evidence" value="ECO:0007669"/>
    <property type="project" value="UniProtKB-KW"/>
</dbReference>
<evidence type="ECO:0000313" key="2">
    <source>
        <dbReference type="EMBL" id="RAW00420.1"/>
    </source>
</evidence>
<dbReference type="PANTHER" id="PTHR36503">
    <property type="entry name" value="BLR2520 PROTEIN"/>
    <property type="match status" value="1"/>
</dbReference>
<evidence type="ECO:0000313" key="3">
    <source>
        <dbReference type="Proteomes" id="UP000251889"/>
    </source>
</evidence>
<organism evidence="2 3">
    <name type="scientific">Pseudochryseolinea flava</name>
    <dbReference type="NCBI Taxonomy" id="2059302"/>
    <lineage>
        <taxon>Bacteria</taxon>
        <taxon>Pseudomonadati</taxon>
        <taxon>Bacteroidota</taxon>
        <taxon>Cytophagia</taxon>
        <taxon>Cytophagales</taxon>
        <taxon>Fulvivirgaceae</taxon>
        <taxon>Pseudochryseolinea</taxon>
    </lineage>
</organism>